<gene>
    <name evidence="2" type="ORF">PCIT_a3623</name>
</gene>
<keyword evidence="1" id="KW-1133">Transmembrane helix</keyword>
<feature type="transmembrane region" description="Helical" evidence="1">
    <location>
        <begin position="20"/>
        <end position="41"/>
    </location>
</feature>
<dbReference type="EMBL" id="AHBZ03000023">
    <property type="protein sequence ID" value="KAF7767578.1"/>
    <property type="molecule type" value="Genomic_DNA"/>
</dbReference>
<comment type="caution">
    <text evidence="2">The sequence shown here is derived from an EMBL/GenBank/DDBJ whole genome shotgun (WGS) entry which is preliminary data.</text>
</comment>
<evidence type="ECO:0000313" key="3">
    <source>
        <dbReference type="Proteomes" id="UP000016487"/>
    </source>
</evidence>
<protein>
    <submittedName>
        <fullName evidence="2">Uncharacterized protein</fullName>
    </submittedName>
</protein>
<dbReference type="Proteomes" id="UP000016487">
    <property type="component" value="Unassembled WGS sequence"/>
</dbReference>
<keyword evidence="1" id="KW-0812">Transmembrane</keyword>
<accession>A0AAD4AG96</accession>
<keyword evidence="1" id="KW-0472">Membrane</keyword>
<name>A0AAD4AG96_9GAMM</name>
<evidence type="ECO:0000256" key="1">
    <source>
        <dbReference type="SAM" id="Phobius"/>
    </source>
</evidence>
<reference evidence="2" key="2">
    <citation type="submission" date="2015-03" db="EMBL/GenBank/DDBJ databases">
        <title>Genome sequence of Pseudoalteromonas citrea.</title>
        <authorList>
            <person name="Xie B.-B."/>
            <person name="Rong J.-C."/>
            <person name="Qin Q.-L."/>
            <person name="Zhang Y.-Z."/>
        </authorList>
    </citation>
    <scope>NUCLEOTIDE SEQUENCE</scope>
    <source>
        <strain evidence="2">DSM 8771</strain>
    </source>
</reference>
<sequence length="143" mass="16097">MLLKAAFYYTGTRCNVTEIKVAIVMKKFLILVIVILGLFTIDHPMIKEPREALLNQGVDILSESSKVQRSPAAKQARDVISRTISLNAEEQSYVDDALATDDKLRAFHLRYCKESDMNLYLYGPTLMQVCDIATEALHQAKGM</sequence>
<evidence type="ECO:0000313" key="2">
    <source>
        <dbReference type="EMBL" id="KAF7767578.1"/>
    </source>
</evidence>
<reference evidence="2" key="1">
    <citation type="journal article" date="2012" name="J. Bacteriol.">
        <title>Genome sequences of type strains of seven species of the marine bacterium Pseudoalteromonas.</title>
        <authorList>
            <person name="Xie B.B."/>
            <person name="Shu Y.L."/>
            <person name="Qin Q.L."/>
            <person name="Rong J.C."/>
            <person name="Zhang X.Y."/>
            <person name="Chen X.L."/>
            <person name="Shi M."/>
            <person name="He H.L."/>
            <person name="Zhou B.C."/>
            <person name="Zhang Y.Z."/>
        </authorList>
    </citation>
    <scope>NUCLEOTIDE SEQUENCE</scope>
    <source>
        <strain evidence="2">DSM 8771</strain>
    </source>
</reference>
<dbReference type="AlphaFoldDB" id="A0AAD4AG96"/>
<proteinExistence type="predicted"/>
<organism evidence="2 3">
    <name type="scientific">Pseudoalteromonas citrea</name>
    <dbReference type="NCBI Taxonomy" id="43655"/>
    <lineage>
        <taxon>Bacteria</taxon>
        <taxon>Pseudomonadati</taxon>
        <taxon>Pseudomonadota</taxon>
        <taxon>Gammaproteobacteria</taxon>
        <taxon>Alteromonadales</taxon>
        <taxon>Pseudoalteromonadaceae</taxon>
        <taxon>Pseudoalteromonas</taxon>
    </lineage>
</organism>